<reference evidence="2 3" key="1">
    <citation type="submission" date="2020-05" db="EMBL/GenBank/DDBJ databases">
        <title>Complete genome sequencing of Campylobacter and Arcobacter type strains.</title>
        <authorList>
            <person name="Miller W.G."/>
            <person name="Yee E."/>
        </authorList>
    </citation>
    <scope>NUCLEOTIDE SEQUENCE [LARGE SCALE GENOMIC DNA]</scope>
    <source>
        <strain evidence="2 3">LMG 26156</strain>
    </source>
</reference>
<dbReference type="PANTHER" id="PTHR36836">
    <property type="entry name" value="COLANIC ACID BIOSYNTHESIS PROTEIN WCAK"/>
    <property type="match status" value="1"/>
</dbReference>
<evidence type="ECO:0000313" key="2">
    <source>
        <dbReference type="EMBL" id="QKF67959.1"/>
    </source>
</evidence>
<gene>
    <name evidence="2" type="ORF">AVENP_2445</name>
</gene>
<sequence>MKNIVLLNDTSFENHHGCNIVIENIKRNLEKRDIKLLATNPIGIDWKKNASFLNNLNQSDGVIINAEGTIHDDSDYAYSLLEIVNYTNKPCFLINMTYQNNSEKFSELVSKFRKIYVRETFSKKELIKNNIDSEVVPDMTFYALKKNYVLKDKKKVYITDSHDIKKSEKLYKIAEKNKITFLPIIAPFEKYSNLNGFFKKLKFNFFNNYGSFIEKSKTLKYKYKRFILVDNEDDLLENIRNSSFLISARFHAICLSLHFKVPFVAISSNTFKIESLLSDIGLNKRRIIDIKELNDFEKVNRKSNFFSKEELNKIEDYINDANKRIELMFNEINLIIENNDAK</sequence>
<dbReference type="InterPro" id="IPR007345">
    <property type="entry name" value="Polysacch_pyruvyl_Trfase"/>
</dbReference>
<proteinExistence type="predicted"/>
<keyword evidence="3" id="KW-1185">Reference proteome</keyword>
<name>A0AAE7E503_9BACT</name>
<dbReference type="AlphaFoldDB" id="A0AAE7E503"/>
<feature type="domain" description="Polysaccharide pyruvyl transferase" evidence="1">
    <location>
        <begin position="31"/>
        <end position="268"/>
    </location>
</feature>
<keyword evidence="2" id="KW-0808">Transferase</keyword>
<evidence type="ECO:0000259" key="1">
    <source>
        <dbReference type="Pfam" id="PF04230"/>
    </source>
</evidence>
<organism evidence="2 3">
    <name type="scientific">Arcobacter venerupis</name>
    <dbReference type="NCBI Taxonomy" id="1054033"/>
    <lineage>
        <taxon>Bacteria</taxon>
        <taxon>Pseudomonadati</taxon>
        <taxon>Campylobacterota</taxon>
        <taxon>Epsilonproteobacteria</taxon>
        <taxon>Campylobacterales</taxon>
        <taxon>Arcobacteraceae</taxon>
        <taxon>Arcobacter</taxon>
    </lineage>
</organism>
<dbReference type="GO" id="GO:0016740">
    <property type="term" value="F:transferase activity"/>
    <property type="evidence" value="ECO:0007669"/>
    <property type="project" value="UniProtKB-KW"/>
</dbReference>
<accession>A0AAE7E503</accession>
<evidence type="ECO:0000313" key="3">
    <source>
        <dbReference type="Proteomes" id="UP000503482"/>
    </source>
</evidence>
<dbReference type="PANTHER" id="PTHR36836:SF1">
    <property type="entry name" value="COLANIC ACID BIOSYNTHESIS PROTEIN WCAK"/>
    <property type="match status" value="1"/>
</dbReference>
<dbReference type="RefSeq" id="WP_172664309.1">
    <property type="nucleotide sequence ID" value="NZ_CP053840.1"/>
</dbReference>
<dbReference type="EMBL" id="CP053840">
    <property type="protein sequence ID" value="QKF67959.1"/>
    <property type="molecule type" value="Genomic_DNA"/>
</dbReference>
<dbReference type="KEGG" id="avp:AVENP_2445"/>
<protein>
    <submittedName>
        <fullName evidence="2">Polysaccharide pyruvyl transferase</fullName>
    </submittedName>
</protein>
<dbReference type="Proteomes" id="UP000503482">
    <property type="component" value="Chromosome"/>
</dbReference>
<dbReference type="Pfam" id="PF04230">
    <property type="entry name" value="PS_pyruv_trans"/>
    <property type="match status" value="1"/>
</dbReference>